<dbReference type="PANTHER" id="PTHR12604:SF4">
    <property type="entry name" value="X-RAY REPAIR CROSS-COMPLEMENTING PROTEIN 5"/>
    <property type="match status" value="1"/>
</dbReference>
<dbReference type="PANTHER" id="PTHR12604">
    <property type="entry name" value="KU AUTOANTIGEN DNA HELICASE"/>
    <property type="match status" value="1"/>
</dbReference>
<comment type="caution">
    <text evidence="5">The sequence shown here is derived from an EMBL/GenBank/DDBJ whole genome shotgun (WGS) entry which is preliminary data.</text>
</comment>
<dbReference type="EMBL" id="CAMXCT030002981">
    <property type="protein sequence ID" value="CAL4789007.1"/>
    <property type="molecule type" value="Genomic_DNA"/>
</dbReference>
<accession>A0A9P1D2B7</accession>
<keyword evidence="1" id="KW-0238">DNA-binding</keyword>
<proteinExistence type="predicted"/>
<dbReference type="AlphaFoldDB" id="A0A9P1D2B7"/>
<feature type="domain" description="Ku C-terminal" evidence="4">
    <location>
        <begin position="241"/>
        <end position="355"/>
    </location>
</feature>
<gene>
    <name evidence="5" type="ORF">C1SCF055_LOCUS27718</name>
</gene>
<dbReference type="Gene3D" id="1.10.1600.10">
    <property type="match status" value="1"/>
</dbReference>
<dbReference type="GO" id="GO:0042162">
    <property type="term" value="F:telomeric DNA binding"/>
    <property type="evidence" value="ECO:0007669"/>
    <property type="project" value="TreeGrafter"/>
</dbReference>
<sequence>MQSEQRVLIARYCFRKDSQPRMVALIPKKEPGCSAQMILHYLPFMEDIREWTCASLPEPSGDQKAFANTLVDAMTLTGERELLRPEDTNNPSLARFYDFLGQRALDPGAKLLAAAPDQSQILEPPEEAQQALAKALPENERNKVKTLFGLEKVEKSAGRERKRFWREAIAEKTKNSAALIGEVDTKKIKVDAYTGAKKSEEKDEDKAPLRAVKGEDSQGQDDSMAVAVGVPPRVHIGSVHPERDFERWLNERRTGGVDVVAPAIEQMCDVILRFAEEGEEFHGKALACLATLRRGCVREAESAGYNEFLRRLRLRLTRRQGMLWERVCQDTGLGLITDTEVVTSTVTSVEAKAFLEGKDVSPSATAAASATATAPGVPATALSERELEAMIE</sequence>
<dbReference type="OrthoDB" id="421406at2759"/>
<dbReference type="GO" id="GO:0043564">
    <property type="term" value="C:Ku70:Ku80 complex"/>
    <property type="evidence" value="ECO:0007669"/>
    <property type="project" value="TreeGrafter"/>
</dbReference>
<organism evidence="5">
    <name type="scientific">Cladocopium goreaui</name>
    <dbReference type="NCBI Taxonomy" id="2562237"/>
    <lineage>
        <taxon>Eukaryota</taxon>
        <taxon>Sar</taxon>
        <taxon>Alveolata</taxon>
        <taxon>Dinophyceae</taxon>
        <taxon>Suessiales</taxon>
        <taxon>Symbiodiniaceae</taxon>
        <taxon>Cladocopium</taxon>
    </lineage>
</organism>
<dbReference type="Gene3D" id="2.40.290.10">
    <property type="match status" value="1"/>
</dbReference>
<name>A0A9P1D2B7_9DINO</name>
<evidence type="ECO:0000313" key="6">
    <source>
        <dbReference type="EMBL" id="CAL4789007.1"/>
    </source>
</evidence>
<dbReference type="InterPro" id="IPR006164">
    <property type="entry name" value="DNA_bd_Ku70/Ku80"/>
</dbReference>
<evidence type="ECO:0000256" key="2">
    <source>
        <dbReference type="SAM" id="MobiDB-lite"/>
    </source>
</evidence>
<dbReference type="Pfam" id="PF02735">
    <property type="entry name" value="Ku"/>
    <property type="match status" value="1"/>
</dbReference>
<dbReference type="InterPro" id="IPR036494">
    <property type="entry name" value="Ku_C_sf"/>
</dbReference>
<keyword evidence="7" id="KW-1185">Reference proteome</keyword>
<protein>
    <submittedName>
        <fullName evidence="6">X-ray repair cross-complementing protein 5</fullName>
    </submittedName>
</protein>
<evidence type="ECO:0000313" key="7">
    <source>
        <dbReference type="Proteomes" id="UP001152797"/>
    </source>
</evidence>
<feature type="region of interest" description="Disordered" evidence="2">
    <location>
        <begin position="195"/>
        <end position="222"/>
    </location>
</feature>
<dbReference type="InterPro" id="IPR014893">
    <property type="entry name" value="Ku_PK_bind"/>
</dbReference>
<dbReference type="SUPFAM" id="SSF100939">
    <property type="entry name" value="SPOC domain-like"/>
    <property type="match status" value="1"/>
</dbReference>
<evidence type="ECO:0000313" key="5">
    <source>
        <dbReference type="EMBL" id="CAI4001695.1"/>
    </source>
</evidence>
<dbReference type="Gene3D" id="1.25.40.240">
    <property type="entry name" value="Ku, C-terminal domain"/>
    <property type="match status" value="1"/>
</dbReference>
<evidence type="ECO:0000259" key="4">
    <source>
        <dbReference type="Pfam" id="PF08785"/>
    </source>
</evidence>
<dbReference type="InterPro" id="IPR016194">
    <property type="entry name" value="SPOC-like_C_dom_sf"/>
</dbReference>
<feature type="domain" description="Ku" evidence="3">
    <location>
        <begin position="1"/>
        <end position="60"/>
    </location>
</feature>
<reference evidence="5" key="1">
    <citation type="submission" date="2022-10" db="EMBL/GenBank/DDBJ databases">
        <authorList>
            <person name="Chen Y."/>
            <person name="Dougan E. K."/>
            <person name="Chan C."/>
            <person name="Rhodes N."/>
            <person name="Thang M."/>
        </authorList>
    </citation>
    <scope>NUCLEOTIDE SEQUENCE</scope>
</reference>
<dbReference type="GO" id="GO:0003690">
    <property type="term" value="F:double-stranded DNA binding"/>
    <property type="evidence" value="ECO:0007669"/>
    <property type="project" value="TreeGrafter"/>
</dbReference>
<evidence type="ECO:0000256" key="1">
    <source>
        <dbReference type="ARBA" id="ARBA00023125"/>
    </source>
</evidence>
<reference evidence="6 7" key="2">
    <citation type="submission" date="2024-05" db="EMBL/GenBank/DDBJ databases">
        <authorList>
            <person name="Chen Y."/>
            <person name="Shah S."/>
            <person name="Dougan E. K."/>
            <person name="Thang M."/>
            <person name="Chan C."/>
        </authorList>
    </citation>
    <scope>NUCLEOTIDE SEQUENCE [LARGE SCALE GENOMIC DNA]</scope>
</reference>
<dbReference type="EMBL" id="CAMXCT020002981">
    <property type="protein sequence ID" value="CAL1155070.1"/>
    <property type="molecule type" value="Genomic_DNA"/>
</dbReference>
<dbReference type="EMBL" id="CAMXCT010002981">
    <property type="protein sequence ID" value="CAI4001695.1"/>
    <property type="molecule type" value="Genomic_DNA"/>
</dbReference>
<dbReference type="GO" id="GO:0000723">
    <property type="term" value="P:telomere maintenance"/>
    <property type="evidence" value="ECO:0007669"/>
    <property type="project" value="TreeGrafter"/>
</dbReference>
<dbReference type="GO" id="GO:0006303">
    <property type="term" value="P:double-strand break repair via nonhomologous end joining"/>
    <property type="evidence" value="ECO:0007669"/>
    <property type="project" value="InterPro"/>
</dbReference>
<feature type="compositionally biased region" description="Basic and acidic residues" evidence="2">
    <location>
        <begin position="197"/>
        <end position="216"/>
    </location>
</feature>
<evidence type="ECO:0000259" key="3">
    <source>
        <dbReference type="Pfam" id="PF02735"/>
    </source>
</evidence>
<dbReference type="Proteomes" id="UP001152797">
    <property type="component" value="Unassembled WGS sequence"/>
</dbReference>
<dbReference type="Pfam" id="PF08785">
    <property type="entry name" value="Ku_PK_bind"/>
    <property type="match status" value="1"/>
</dbReference>
<dbReference type="SUPFAM" id="SSF101420">
    <property type="entry name" value="C-terminal domain of Ku80"/>
    <property type="match status" value="1"/>
</dbReference>